<evidence type="ECO:0000256" key="1">
    <source>
        <dbReference type="SAM" id="Phobius"/>
    </source>
</evidence>
<evidence type="ECO:0000313" key="3">
    <source>
        <dbReference type="Proteomes" id="UP001184853"/>
    </source>
</evidence>
<dbReference type="EMBL" id="JAVDQS010000003">
    <property type="protein sequence ID" value="MDR6404712.1"/>
    <property type="molecule type" value="Genomic_DNA"/>
</dbReference>
<protein>
    <submittedName>
        <fullName evidence="2">Uncharacterized protein</fullName>
    </submittedName>
</protein>
<keyword evidence="3" id="KW-1185">Reference proteome</keyword>
<name>A0ABU1LDB9_9FLAO</name>
<evidence type="ECO:0000313" key="2">
    <source>
        <dbReference type="EMBL" id="MDR6404712.1"/>
    </source>
</evidence>
<dbReference type="Proteomes" id="UP001184853">
    <property type="component" value="Unassembled WGS sequence"/>
</dbReference>
<keyword evidence="1" id="KW-1133">Transmembrane helix</keyword>
<comment type="caution">
    <text evidence="2">The sequence shown here is derived from an EMBL/GenBank/DDBJ whole genome shotgun (WGS) entry which is preliminary data.</text>
</comment>
<keyword evidence="1" id="KW-0472">Membrane</keyword>
<organism evidence="2 3">
    <name type="scientific">Chryseobacterium geocarposphaerae</name>
    <dbReference type="NCBI Taxonomy" id="1416776"/>
    <lineage>
        <taxon>Bacteria</taxon>
        <taxon>Pseudomonadati</taxon>
        <taxon>Bacteroidota</taxon>
        <taxon>Flavobacteriia</taxon>
        <taxon>Flavobacteriales</taxon>
        <taxon>Weeksellaceae</taxon>
        <taxon>Chryseobacterium group</taxon>
        <taxon>Chryseobacterium</taxon>
    </lineage>
</organism>
<reference evidence="2 3" key="1">
    <citation type="submission" date="2023-07" db="EMBL/GenBank/DDBJ databases">
        <title>Sorghum-associated microbial communities from plants grown in Nebraska, USA.</title>
        <authorList>
            <person name="Schachtman D."/>
        </authorList>
    </citation>
    <scope>NUCLEOTIDE SEQUENCE [LARGE SCALE GENOMIC DNA]</scope>
    <source>
        <strain evidence="2 3">DS1709</strain>
    </source>
</reference>
<sequence>MLNFNVLILYFNSIYVNNKNIVTSGQTFIFMILILPLHLIPLIFV</sequence>
<accession>A0ABU1LDB9</accession>
<keyword evidence="1" id="KW-0812">Transmembrane</keyword>
<proteinExistence type="predicted"/>
<gene>
    <name evidence="2" type="ORF">J2781_001632</name>
</gene>
<feature type="transmembrane region" description="Helical" evidence="1">
    <location>
        <begin position="20"/>
        <end position="44"/>
    </location>
</feature>